<accession>A0ABS9RUV5</accession>
<dbReference type="EMBL" id="JAKVPY010000011">
    <property type="protein sequence ID" value="MCH4563619.1"/>
    <property type="molecule type" value="Genomic_DNA"/>
</dbReference>
<dbReference type="SUPFAM" id="SSF53335">
    <property type="entry name" value="S-adenosyl-L-methionine-dependent methyltransferases"/>
    <property type="match status" value="1"/>
</dbReference>
<dbReference type="RefSeq" id="WP_240568284.1">
    <property type="nucleotide sequence ID" value="NZ_JAKVPY010000011.1"/>
</dbReference>
<dbReference type="GO" id="GO:0008168">
    <property type="term" value="F:methyltransferase activity"/>
    <property type="evidence" value="ECO:0007669"/>
    <property type="project" value="UniProtKB-KW"/>
</dbReference>
<dbReference type="Pfam" id="PF13847">
    <property type="entry name" value="Methyltransf_31"/>
    <property type="match status" value="1"/>
</dbReference>
<dbReference type="GO" id="GO:0032259">
    <property type="term" value="P:methylation"/>
    <property type="evidence" value="ECO:0007669"/>
    <property type="project" value="UniProtKB-KW"/>
</dbReference>
<gene>
    <name evidence="2" type="ORF">MKP05_10810</name>
</gene>
<feature type="domain" description="Methyltransferase" evidence="1">
    <location>
        <begin position="51"/>
        <end position="160"/>
    </location>
</feature>
<keyword evidence="3" id="KW-1185">Reference proteome</keyword>
<name>A0ABS9RUV5_9GAMM</name>
<dbReference type="InterPro" id="IPR050723">
    <property type="entry name" value="CFA/CMAS"/>
</dbReference>
<dbReference type="PANTHER" id="PTHR43667">
    <property type="entry name" value="CYCLOPROPANE-FATTY-ACYL-PHOSPHOLIPID SYNTHASE"/>
    <property type="match status" value="1"/>
</dbReference>
<evidence type="ECO:0000313" key="2">
    <source>
        <dbReference type="EMBL" id="MCH4563619.1"/>
    </source>
</evidence>
<evidence type="ECO:0000313" key="3">
    <source>
        <dbReference type="Proteomes" id="UP001202117"/>
    </source>
</evidence>
<dbReference type="InterPro" id="IPR025714">
    <property type="entry name" value="Methyltranfer_dom"/>
</dbReference>
<dbReference type="PANTHER" id="PTHR43667:SF2">
    <property type="entry name" value="FATTY ACID C-METHYL TRANSFERASE"/>
    <property type="match status" value="1"/>
</dbReference>
<comment type="caution">
    <text evidence="2">The sequence shown here is derived from an EMBL/GenBank/DDBJ whole genome shotgun (WGS) entry which is preliminary data.</text>
</comment>
<protein>
    <submittedName>
        <fullName evidence="2">Methyltransferase domain-containing protein</fullName>
    </submittedName>
</protein>
<evidence type="ECO:0000259" key="1">
    <source>
        <dbReference type="Pfam" id="PF13847"/>
    </source>
</evidence>
<reference evidence="2 3" key="1">
    <citation type="submission" date="2022-02" db="EMBL/GenBank/DDBJ databases">
        <title>Halomonas fukangensis sp. nov., a halophilic bacterium isolated from a bulk soil of Kalidium foliatum at Fukang.</title>
        <authorList>
            <person name="Huang Y."/>
        </authorList>
    </citation>
    <scope>NUCLEOTIDE SEQUENCE [LARGE SCALE GENOMIC DNA]</scope>
    <source>
        <strain evidence="2 3">EGI 63088</strain>
    </source>
</reference>
<keyword evidence="2" id="KW-0489">Methyltransferase</keyword>
<proteinExistence type="predicted"/>
<keyword evidence="2" id="KW-0808">Transferase</keyword>
<dbReference type="Proteomes" id="UP001202117">
    <property type="component" value="Unassembled WGS sequence"/>
</dbReference>
<dbReference type="Gene3D" id="3.40.50.150">
    <property type="entry name" value="Vaccinia Virus protein VP39"/>
    <property type="match status" value="1"/>
</dbReference>
<dbReference type="InterPro" id="IPR029063">
    <property type="entry name" value="SAM-dependent_MTases_sf"/>
</dbReference>
<organism evidence="2 3">
    <name type="scientific">Halomonas flagellata</name>
    <dbReference type="NCBI Taxonomy" id="2920385"/>
    <lineage>
        <taxon>Bacteria</taxon>
        <taxon>Pseudomonadati</taxon>
        <taxon>Pseudomonadota</taxon>
        <taxon>Gammaproteobacteria</taxon>
        <taxon>Oceanospirillales</taxon>
        <taxon>Halomonadaceae</taxon>
        <taxon>Halomonas</taxon>
    </lineage>
</organism>
<dbReference type="CDD" id="cd02440">
    <property type="entry name" value="AdoMet_MTases"/>
    <property type="match status" value="1"/>
</dbReference>
<sequence>MTERPLDPTQGAQAARRGWDSVATGWKKWAPTIEAGAQVVNDRLIELARLKAGHKVLDIATGYGEPLVNALERVGSTGSAVATDLSPEMIALARERVTELGLTNVTFYACNGETLEIPETDFDAALCRWGLMLMADPDACLRRVHGLLKPGGRIAMAVFSEPAKSPWLAIAGATVRRAVGAGPPDPDEPNIFRLADSVDLERRFRAAGFREVVLEQVAGTYIHDSPEAYTRFLQDVARDIVRLLEGQPLERQHAIWQAVAEAVQPYQASDGRVHLDFECHCIAARKPYGAETTH</sequence>